<name>A0AAN6EMJ8_EXODE</name>
<protein>
    <submittedName>
        <fullName evidence="1">Uncharacterized protein</fullName>
    </submittedName>
</protein>
<reference evidence="1" key="1">
    <citation type="submission" date="2023-01" db="EMBL/GenBank/DDBJ databases">
        <title>Exophiala dermititidis isolated from Cystic Fibrosis Patient.</title>
        <authorList>
            <person name="Kurbessoian T."/>
            <person name="Crocker A."/>
            <person name="Murante D."/>
            <person name="Hogan D.A."/>
            <person name="Stajich J.E."/>
        </authorList>
    </citation>
    <scope>NUCLEOTIDE SEQUENCE</scope>
    <source>
        <strain evidence="1">Ex8</strain>
    </source>
</reference>
<organism evidence="1 2">
    <name type="scientific">Exophiala dermatitidis</name>
    <name type="common">Black yeast-like fungus</name>
    <name type="synonym">Wangiella dermatitidis</name>
    <dbReference type="NCBI Taxonomy" id="5970"/>
    <lineage>
        <taxon>Eukaryota</taxon>
        <taxon>Fungi</taxon>
        <taxon>Dikarya</taxon>
        <taxon>Ascomycota</taxon>
        <taxon>Pezizomycotina</taxon>
        <taxon>Eurotiomycetes</taxon>
        <taxon>Chaetothyriomycetidae</taxon>
        <taxon>Chaetothyriales</taxon>
        <taxon>Herpotrichiellaceae</taxon>
        <taxon>Exophiala</taxon>
    </lineage>
</organism>
<sequence length="122" mass="13060">MLCHLDSEKDTWLALKAVKATVSLACVPGSAGSALDDGLVEEHQTPGGDCLIAPVNRRDEFVHKNLDEVDYDTGRLEVASSCRRIVMCMRVTAENICPQVESSAGFKGLLSLTSKGLSRPGV</sequence>
<evidence type="ECO:0000313" key="2">
    <source>
        <dbReference type="Proteomes" id="UP001161757"/>
    </source>
</evidence>
<dbReference type="AlphaFoldDB" id="A0AAN6EMJ8"/>
<comment type="caution">
    <text evidence="1">The sequence shown here is derived from an EMBL/GenBank/DDBJ whole genome shotgun (WGS) entry which is preliminary data.</text>
</comment>
<gene>
    <name evidence="1" type="ORF">HRR80_007862</name>
</gene>
<dbReference type="Proteomes" id="UP001161757">
    <property type="component" value="Unassembled WGS sequence"/>
</dbReference>
<dbReference type="EMBL" id="JAJGCB010000020">
    <property type="protein sequence ID" value="KAJ8988085.1"/>
    <property type="molecule type" value="Genomic_DNA"/>
</dbReference>
<accession>A0AAN6EMJ8</accession>
<evidence type="ECO:0000313" key="1">
    <source>
        <dbReference type="EMBL" id="KAJ8988085.1"/>
    </source>
</evidence>
<proteinExistence type="predicted"/>